<feature type="non-terminal residue" evidence="2">
    <location>
        <position position="1"/>
    </location>
</feature>
<gene>
    <name evidence="2" type="ORF">IWQ62_006715</name>
</gene>
<evidence type="ECO:0000313" key="3">
    <source>
        <dbReference type="Proteomes" id="UP001150925"/>
    </source>
</evidence>
<protein>
    <submittedName>
        <fullName evidence="2">Uncharacterized protein</fullName>
    </submittedName>
</protein>
<comment type="caution">
    <text evidence="2">The sequence shown here is derived from an EMBL/GenBank/DDBJ whole genome shotgun (WGS) entry which is preliminary data.</text>
</comment>
<evidence type="ECO:0000256" key="1">
    <source>
        <dbReference type="SAM" id="MobiDB-lite"/>
    </source>
</evidence>
<feature type="compositionally biased region" description="Polar residues" evidence="1">
    <location>
        <begin position="1"/>
        <end position="24"/>
    </location>
</feature>
<dbReference type="AlphaFoldDB" id="A0A9W8DZU0"/>
<reference evidence="2" key="1">
    <citation type="submission" date="2022-07" db="EMBL/GenBank/DDBJ databases">
        <title>Phylogenomic reconstructions and comparative analyses of Kickxellomycotina fungi.</title>
        <authorList>
            <person name="Reynolds N.K."/>
            <person name="Stajich J.E."/>
            <person name="Barry K."/>
            <person name="Grigoriev I.V."/>
            <person name="Crous P."/>
            <person name="Smith M.E."/>
        </authorList>
    </citation>
    <scope>NUCLEOTIDE SEQUENCE</scope>
    <source>
        <strain evidence="2">RSA 1196</strain>
    </source>
</reference>
<accession>A0A9W8DZU0</accession>
<sequence>FALGTQANSDYDSSNNPVPSTTSEMTDEEYYELVCKNLYKFVSPAAQANAPQLVPNWKVKFS</sequence>
<feature type="non-terminal residue" evidence="2">
    <location>
        <position position="62"/>
    </location>
</feature>
<dbReference type="Proteomes" id="UP001150925">
    <property type="component" value="Unassembled WGS sequence"/>
</dbReference>
<feature type="region of interest" description="Disordered" evidence="1">
    <location>
        <begin position="1"/>
        <end position="25"/>
    </location>
</feature>
<organism evidence="2 3">
    <name type="scientific">Dispira parvispora</name>
    <dbReference type="NCBI Taxonomy" id="1520584"/>
    <lineage>
        <taxon>Eukaryota</taxon>
        <taxon>Fungi</taxon>
        <taxon>Fungi incertae sedis</taxon>
        <taxon>Zoopagomycota</taxon>
        <taxon>Kickxellomycotina</taxon>
        <taxon>Dimargaritomycetes</taxon>
        <taxon>Dimargaritales</taxon>
        <taxon>Dimargaritaceae</taxon>
        <taxon>Dispira</taxon>
    </lineage>
</organism>
<name>A0A9W8DZU0_9FUNG</name>
<keyword evidence="3" id="KW-1185">Reference proteome</keyword>
<proteinExistence type="predicted"/>
<evidence type="ECO:0000313" key="2">
    <source>
        <dbReference type="EMBL" id="KAJ1949543.1"/>
    </source>
</evidence>
<dbReference type="EMBL" id="JANBPY010003987">
    <property type="protein sequence ID" value="KAJ1949543.1"/>
    <property type="molecule type" value="Genomic_DNA"/>
</dbReference>